<dbReference type="PANTHER" id="PTHR36688">
    <property type="entry name" value="ENDO/EXONUCLEASE/PHOSPHATASE DOMAIN-CONTAINING PROTEIN"/>
    <property type="match status" value="1"/>
</dbReference>
<dbReference type="PROSITE" id="PS50878">
    <property type="entry name" value="RT_POL"/>
    <property type="match status" value="1"/>
</dbReference>
<keyword evidence="3" id="KW-1185">Reference proteome</keyword>
<evidence type="ECO:0000313" key="2">
    <source>
        <dbReference type="EMBL" id="KAJ3665123.1"/>
    </source>
</evidence>
<dbReference type="Pfam" id="PF00078">
    <property type="entry name" value="RVT_1"/>
    <property type="match status" value="1"/>
</dbReference>
<evidence type="ECO:0000313" key="3">
    <source>
        <dbReference type="Proteomes" id="UP001168821"/>
    </source>
</evidence>
<dbReference type="GO" id="GO:0071897">
    <property type="term" value="P:DNA biosynthetic process"/>
    <property type="evidence" value="ECO:0007669"/>
    <property type="project" value="UniProtKB-ARBA"/>
</dbReference>
<dbReference type="Proteomes" id="UP001168821">
    <property type="component" value="Unassembled WGS sequence"/>
</dbReference>
<evidence type="ECO:0000259" key="1">
    <source>
        <dbReference type="PROSITE" id="PS50878"/>
    </source>
</evidence>
<comment type="caution">
    <text evidence="2">The sequence shown here is derived from an EMBL/GenBank/DDBJ whole genome shotgun (WGS) entry which is preliminary data.</text>
</comment>
<dbReference type="AlphaFoldDB" id="A0AA38MRV8"/>
<organism evidence="2 3">
    <name type="scientific">Zophobas morio</name>
    <dbReference type="NCBI Taxonomy" id="2755281"/>
    <lineage>
        <taxon>Eukaryota</taxon>
        <taxon>Metazoa</taxon>
        <taxon>Ecdysozoa</taxon>
        <taxon>Arthropoda</taxon>
        <taxon>Hexapoda</taxon>
        <taxon>Insecta</taxon>
        <taxon>Pterygota</taxon>
        <taxon>Neoptera</taxon>
        <taxon>Endopterygota</taxon>
        <taxon>Coleoptera</taxon>
        <taxon>Polyphaga</taxon>
        <taxon>Cucujiformia</taxon>
        <taxon>Tenebrionidae</taxon>
        <taxon>Zophobas</taxon>
    </lineage>
</organism>
<sequence>MPRLLKKKTTPIGHVTYKGRTGLTNKEKAEIIADFYADVCDLDADNVALTPTQERISNNISAFRLDKPDKNDDDKDYQRRMQTSPKEIWSIIKKLPSKKAPGVDEIHNAVIKNLPQKAILQLYYIINAISTTNHWPTAFKKVVAIPIPKNGKNLVDPGNFRPISILTGFSKIAGKVVHARLAVLEEEINFLPDFQFGFRAKHDTTLQVARITDGITDNFSKDKNTAMALLDIRKAFDRVWFEGLTFKLLKIGLPSRLVRLLDSYMTGRTLQVRIGTELSTERSVKAGVPQGSVLGPKLFAYYLYDMPTFSKTRLALYADDTATYAHSFSAEVANRQVQLHMYQLVRYFGDWRVELNSEKTENIIFTRKYTENKIITKLRVHDKPITEKSQVKYLGVVLDKKLNYKTNIDKTLTSANATLPQLYAMMNKKSGLDMTNKLTIYKTILRPIVTYAAPVWCGISDTQMT</sequence>
<feature type="domain" description="Reverse transcriptase" evidence="1">
    <location>
        <begin position="128"/>
        <end position="398"/>
    </location>
</feature>
<dbReference type="InterPro" id="IPR043502">
    <property type="entry name" value="DNA/RNA_pol_sf"/>
</dbReference>
<protein>
    <recommendedName>
        <fullName evidence="1">Reverse transcriptase domain-containing protein</fullName>
    </recommendedName>
</protein>
<accession>A0AA38MRV8</accession>
<dbReference type="InterPro" id="IPR052560">
    <property type="entry name" value="RdDP_mobile_element"/>
</dbReference>
<proteinExistence type="predicted"/>
<dbReference type="CDD" id="cd01650">
    <property type="entry name" value="RT_nLTR_like"/>
    <property type="match status" value="1"/>
</dbReference>
<reference evidence="2" key="1">
    <citation type="journal article" date="2023" name="G3 (Bethesda)">
        <title>Whole genome assemblies of Zophobas morio and Tenebrio molitor.</title>
        <authorList>
            <person name="Kaur S."/>
            <person name="Stinson S.A."/>
            <person name="diCenzo G.C."/>
        </authorList>
    </citation>
    <scope>NUCLEOTIDE SEQUENCE</scope>
    <source>
        <strain evidence="2">QUZm001</strain>
    </source>
</reference>
<dbReference type="SUPFAM" id="SSF56672">
    <property type="entry name" value="DNA/RNA polymerases"/>
    <property type="match status" value="1"/>
</dbReference>
<dbReference type="PANTHER" id="PTHR36688:SF1">
    <property type="entry name" value="ENDONUCLEASE_EXONUCLEASE_PHOSPHATASE DOMAIN-CONTAINING PROTEIN"/>
    <property type="match status" value="1"/>
</dbReference>
<dbReference type="InterPro" id="IPR000477">
    <property type="entry name" value="RT_dom"/>
</dbReference>
<dbReference type="EMBL" id="JALNTZ010000001">
    <property type="protein sequence ID" value="KAJ3665123.1"/>
    <property type="molecule type" value="Genomic_DNA"/>
</dbReference>
<gene>
    <name evidence="2" type="ORF">Zmor_000636</name>
</gene>
<name>A0AA38MRV8_9CUCU</name>